<evidence type="ECO:0000313" key="7">
    <source>
        <dbReference type="EMBL" id="ALE91336.1"/>
    </source>
</evidence>
<accession>A0A0M4QUR7</accession>
<evidence type="ECO:0000259" key="6">
    <source>
        <dbReference type="Pfam" id="PF13515"/>
    </source>
</evidence>
<dbReference type="GO" id="GO:0016020">
    <property type="term" value="C:membrane"/>
    <property type="evidence" value="ECO:0007669"/>
    <property type="project" value="UniProtKB-SubCell"/>
</dbReference>
<keyword evidence="4 5" id="KW-0472">Membrane</keyword>
<feature type="transmembrane region" description="Helical" evidence="5">
    <location>
        <begin position="284"/>
        <end position="302"/>
    </location>
</feature>
<dbReference type="KEGG" id="aaq:AOC05_01520"/>
<protein>
    <recommendedName>
        <fullName evidence="6">Integral membrane bound transporter domain-containing protein</fullName>
    </recommendedName>
</protein>
<evidence type="ECO:0000256" key="1">
    <source>
        <dbReference type="ARBA" id="ARBA00004141"/>
    </source>
</evidence>
<feature type="transmembrane region" description="Helical" evidence="5">
    <location>
        <begin position="60"/>
        <end position="76"/>
    </location>
</feature>
<dbReference type="PATRIC" id="fig|656366.3.peg.344"/>
<dbReference type="Pfam" id="PF13515">
    <property type="entry name" value="FUSC_2"/>
    <property type="match status" value="1"/>
</dbReference>
<dbReference type="OrthoDB" id="3816110at2"/>
<comment type="subcellular location">
    <subcellularLocation>
        <location evidence="1">Membrane</location>
        <topology evidence="1">Multi-pass membrane protein</topology>
    </subcellularLocation>
</comment>
<reference evidence="8" key="1">
    <citation type="submission" date="2015-09" db="EMBL/GenBank/DDBJ databases">
        <title>Complete genome of Arthrobacter alpinus strain R3.8.</title>
        <authorList>
            <person name="See-Too W.S."/>
            <person name="Chan K.G."/>
        </authorList>
    </citation>
    <scope>NUCLEOTIDE SEQUENCE [LARGE SCALE GENOMIC DNA]</scope>
    <source>
        <strain evidence="8">R3.8</strain>
    </source>
</reference>
<evidence type="ECO:0000256" key="4">
    <source>
        <dbReference type="ARBA" id="ARBA00023136"/>
    </source>
</evidence>
<proteinExistence type="predicted"/>
<dbReference type="EMBL" id="CP012677">
    <property type="protein sequence ID" value="ALE91336.1"/>
    <property type="molecule type" value="Genomic_DNA"/>
</dbReference>
<evidence type="ECO:0000313" key="8">
    <source>
        <dbReference type="Proteomes" id="UP000062833"/>
    </source>
</evidence>
<gene>
    <name evidence="7" type="ORF">AOC05_01520</name>
</gene>
<organism evidence="7 8">
    <name type="scientific">Arthrobacter alpinus</name>
    <dbReference type="NCBI Taxonomy" id="656366"/>
    <lineage>
        <taxon>Bacteria</taxon>
        <taxon>Bacillati</taxon>
        <taxon>Actinomycetota</taxon>
        <taxon>Actinomycetes</taxon>
        <taxon>Micrococcales</taxon>
        <taxon>Micrococcaceae</taxon>
        <taxon>Arthrobacter</taxon>
    </lineage>
</organism>
<feature type="domain" description="Integral membrane bound transporter" evidence="6">
    <location>
        <begin position="176"/>
        <end position="298"/>
    </location>
</feature>
<keyword evidence="3 5" id="KW-1133">Transmembrane helix</keyword>
<evidence type="ECO:0000256" key="3">
    <source>
        <dbReference type="ARBA" id="ARBA00022989"/>
    </source>
</evidence>
<keyword evidence="2 5" id="KW-0812">Transmembrane</keyword>
<dbReference type="AlphaFoldDB" id="A0A0M4QUR7"/>
<evidence type="ECO:0000256" key="5">
    <source>
        <dbReference type="SAM" id="Phobius"/>
    </source>
</evidence>
<sequence>MVIFSRPQPGTLPTTLKLLVAIMIPSVIVSVLGGASASMGFGLAMGLGMAVTPVSKPRQAALLVIVGAALGGLASLAGSTPWAIAVLMFVSAILSAATNQRSAGLLSLTPVMVILFGPGPINLPWWSAVLWILAGGLAGALITRLLKFQAPTLPVEKRTALEHGIAVGLLCAAIMYWALANSIPHGYWVAVTVLMALRPLANQRRETLNGRLIGTLLGAIIALLAVLFLPVWGAVIVAVLCLFFMVWYSMGGAYLMQALALTPMLLIFASLGDIDRGFELTFERVIFTVIGIAAAVLVALLLRRWESRREDLSA</sequence>
<feature type="transmembrane region" description="Helical" evidence="5">
    <location>
        <begin position="129"/>
        <end position="148"/>
    </location>
</feature>
<dbReference type="Proteomes" id="UP000062833">
    <property type="component" value="Chromosome"/>
</dbReference>
<feature type="transmembrane region" description="Helical" evidence="5">
    <location>
        <begin position="20"/>
        <end position="48"/>
    </location>
</feature>
<dbReference type="RefSeq" id="WP_062005084.1">
    <property type="nucleotide sequence ID" value="NZ_CP012677.1"/>
</dbReference>
<keyword evidence="8" id="KW-1185">Reference proteome</keyword>
<dbReference type="InterPro" id="IPR049453">
    <property type="entry name" value="Memb_transporter_dom"/>
</dbReference>
<feature type="transmembrane region" description="Helical" evidence="5">
    <location>
        <begin position="160"/>
        <end position="179"/>
    </location>
</feature>
<evidence type="ECO:0000256" key="2">
    <source>
        <dbReference type="ARBA" id="ARBA00022692"/>
    </source>
</evidence>
<name>A0A0M4QUR7_9MICC</name>
<feature type="transmembrane region" description="Helical" evidence="5">
    <location>
        <begin position="213"/>
        <end position="246"/>
    </location>
</feature>